<dbReference type="PANTHER" id="PTHR47163">
    <property type="entry name" value="DDE_TNP_IS1595 DOMAIN-CONTAINING PROTEIN"/>
    <property type="match status" value="1"/>
</dbReference>
<reference evidence="1" key="1">
    <citation type="submission" date="2013-12" db="EMBL/GenBank/DDBJ databases">
        <title>The Genome Sequence of Aphanomyces astaci APO3.</title>
        <authorList>
            <consortium name="The Broad Institute Genomics Platform"/>
            <person name="Russ C."/>
            <person name="Tyler B."/>
            <person name="van West P."/>
            <person name="Dieguez-Uribeondo J."/>
            <person name="Young S.K."/>
            <person name="Zeng Q."/>
            <person name="Gargeya S."/>
            <person name="Fitzgerald M."/>
            <person name="Abouelleil A."/>
            <person name="Alvarado L."/>
            <person name="Chapman S.B."/>
            <person name="Gainer-Dewar J."/>
            <person name="Goldberg J."/>
            <person name="Griggs A."/>
            <person name="Gujja S."/>
            <person name="Hansen M."/>
            <person name="Howarth C."/>
            <person name="Imamovic A."/>
            <person name="Ireland A."/>
            <person name="Larimer J."/>
            <person name="McCowan C."/>
            <person name="Murphy C."/>
            <person name="Pearson M."/>
            <person name="Poon T.W."/>
            <person name="Priest M."/>
            <person name="Roberts A."/>
            <person name="Saif S."/>
            <person name="Shea T."/>
            <person name="Sykes S."/>
            <person name="Wortman J."/>
            <person name="Nusbaum C."/>
            <person name="Birren B."/>
        </authorList>
    </citation>
    <scope>NUCLEOTIDE SEQUENCE [LARGE SCALE GENOMIC DNA]</scope>
    <source>
        <strain evidence="1">APO3</strain>
    </source>
</reference>
<dbReference type="GeneID" id="20807829"/>
<accession>W4GQH3</accession>
<gene>
    <name evidence="1" type="ORF">H257_05833</name>
</gene>
<dbReference type="OrthoDB" id="116602at2759"/>
<dbReference type="EMBL" id="KI913124">
    <property type="protein sequence ID" value="ETV81269.1"/>
    <property type="molecule type" value="Genomic_DNA"/>
</dbReference>
<dbReference type="STRING" id="112090.W4GQH3"/>
<dbReference type="PANTHER" id="PTHR47163:SF2">
    <property type="entry name" value="SI:DKEY-17M8.2"/>
    <property type="match status" value="1"/>
</dbReference>
<name>W4GQH3_APHAT</name>
<dbReference type="AlphaFoldDB" id="W4GQH3"/>
<dbReference type="RefSeq" id="XP_009829127.1">
    <property type="nucleotide sequence ID" value="XM_009830825.1"/>
</dbReference>
<organism evidence="1">
    <name type="scientific">Aphanomyces astaci</name>
    <name type="common">Crayfish plague agent</name>
    <dbReference type="NCBI Taxonomy" id="112090"/>
    <lineage>
        <taxon>Eukaryota</taxon>
        <taxon>Sar</taxon>
        <taxon>Stramenopiles</taxon>
        <taxon>Oomycota</taxon>
        <taxon>Saprolegniomycetes</taxon>
        <taxon>Saprolegniales</taxon>
        <taxon>Verrucalvaceae</taxon>
        <taxon>Aphanomyces</taxon>
    </lineage>
</organism>
<dbReference type="VEuPathDB" id="FungiDB:H257_05833"/>
<protein>
    <recommendedName>
        <fullName evidence="2">ISXO2-like transposase domain-containing protein</fullName>
    </recommendedName>
</protein>
<dbReference type="InterPro" id="IPR053164">
    <property type="entry name" value="IS1016-like_transposase"/>
</dbReference>
<evidence type="ECO:0000313" key="1">
    <source>
        <dbReference type="EMBL" id="ETV81269.1"/>
    </source>
</evidence>
<proteinExistence type="predicted"/>
<evidence type="ECO:0008006" key="2">
    <source>
        <dbReference type="Google" id="ProtNLM"/>
    </source>
</evidence>
<sequence length="182" mass="20815">MYDLSALDGFTYRTLLEVTASEDACVLWCRQNGWRWRCKKKPHADRPVEKSIRAGSFFAKSKLPLTTLLRLLYAWASHKPAKTVMDEEGVSTDTACNWYNYCRDICSAEMLASEMKIGGEGHVIEIDETSLKKKSKYGRGEVHPDRWLFGSVDRATKRWFGILVGEDRTKPTLLALIKKHVL</sequence>